<dbReference type="EMBL" id="WIXE01023608">
    <property type="protein sequence ID" value="KAK5966330.1"/>
    <property type="molecule type" value="Genomic_DNA"/>
</dbReference>
<evidence type="ECO:0000259" key="9">
    <source>
        <dbReference type="PROSITE" id="PS51192"/>
    </source>
</evidence>
<dbReference type="Pfam" id="PF13086">
    <property type="entry name" value="AAA_11"/>
    <property type="match status" value="2"/>
</dbReference>
<reference evidence="10 11" key="1">
    <citation type="submission" date="2019-10" db="EMBL/GenBank/DDBJ databases">
        <title>Assembly and Annotation for the nematode Trichostrongylus colubriformis.</title>
        <authorList>
            <person name="Martin J."/>
        </authorList>
    </citation>
    <scope>NUCLEOTIDE SEQUENCE [LARGE SCALE GENOMIC DNA]</scope>
    <source>
        <strain evidence="10">G859</strain>
        <tissue evidence="10">Whole worm</tissue>
    </source>
</reference>
<keyword evidence="8" id="KW-0472">Membrane</keyword>
<organism evidence="10 11">
    <name type="scientific">Trichostrongylus colubriformis</name>
    <name type="common">Black scour worm</name>
    <dbReference type="NCBI Taxonomy" id="6319"/>
    <lineage>
        <taxon>Eukaryota</taxon>
        <taxon>Metazoa</taxon>
        <taxon>Ecdysozoa</taxon>
        <taxon>Nematoda</taxon>
        <taxon>Chromadorea</taxon>
        <taxon>Rhabditida</taxon>
        <taxon>Rhabditina</taxon>
        <taxon>Rhabditomorpha</taxon>
        <taxon>Strongyloidea</taxon>
        <taxon>Trichostrongylidae</taxon>
        <taxon>Trichostrongylus</taxon>
    </lineage>
</organism>
<dbReference type="Proteomes" id="UP001331761">
    <property type="component" value="Unassembled WGS sequence"/>
</dbReference>
<dbReference type="SUPFAM" id="SSF51735">
    <property type="entry name" value="NAD(P)-binding Rossmann-fold domains"/>
    <property type="match status" value="1"/>
</dbReference>
<dbReference type="Pfam" id="PF02866">
    <property type="entry name" value="Ldh_1_C"/>
    <property type="match status" value="1"/>
</dbReference>
<dbReference type="InterPro" id="IPR041679">
    <property type="entry name" value="DNA2/NAM7-like_C"/>
</dbReference>
<dbReference type="Gene3D" id="3.40.50.720">
    <property type="entry name" value="NAD(P)-binding Rossmann-like Domain"/>
    <property type="match status" value="1"/>
</dbReference>
<dbReference type="AlphaFoldDB" id="A0AAN8ET45"/>
<dbReference type="InterPro" id="IPR041677">
    <property type="entry name" value="DNA2/NAM7_AAA_11"/>
</dbReference>
<dbReference type="InterPro" id="IPR010945">
    <property type="entry name" value="Malate_DH_type2"/>
</dbReference>
<keyword evidence="4" id="KW-0560">Oxidoreductase</keyword>
<dbReference type="CDD" id="cd01336">
    <property type="entry name" value="MDH_cytoplasmic_cytosolic"/>
    <property type="match status" value="1"/>
</dbReference>
<protein>
    <recommendedName>
        <fullName evidence="3">Malate dehydrogenase, cytoplasmic</fullName>
        <ecNumber evidence="2">1.1.1.37</ecNumber>
    </recommendedName>
</protein>
<dbReference type="SUPFAM" id="SSF52540">
    <property type="entry name" value="P-loop containing nucleoside triphosphate hydrolases"/>
    <property type="match status" value="1"/>
</dbReference>
<dbReference type="InterPro" id="IPR015955">
    <property type="entry name" value="Lactate_DH/Glyco_Ohase_4_C"/>
</dbReference>
<comment type="similarity">
    <text evidence="1">Belongs to the LDH/MDH superfamily. MDH type 2 family.</text>
</comment>
<dbReference type="InterPro" id="IPR029058">
    <property type="entry name" value="AB_hydrolase_fold"/>
</dbReference>
<evidence type="ECO:0000256" key="2">
    <source>
        <dbReference type="ARBA" id="ARBA00012995"/>
    </source>
</evidence>
<keyword evidence="5" id="KW-0520">NAD</keyword>
<keyword evidence="8" id="KW-1133">Transmembrane helix</keyword>
<dbReference type="FunFam" id="3.90.110.10:FF:000002">
    <property type="entry name" value="Malate dehydrogenase"/>
    <property type="match status" value="1"/>
</dbReference>
<evidence type="ECO:0000313" key="10">
    <source>
        <dbReference type="EMBL" id="KAK5966330.1"/>
    </source>
</evidence>
<feature type="domain" description="Helicase ATP-binding" evidence="9">
    <location>
        <begin position="359"/>
        <end position="502"/>
    </location>
</feature>
<dbReference type="InterPro" id="IPR001236">
    <property type="entry name" value="Lactate/malate_DH_N"/>
</dbReference>
<dbReference type="PANTHER" id="PTHR23382">
    <property type="entry name" value="MALATE DEHYDROGENASE"/>
    <property type="match status" value="1"/>
</dbReference>
<dbReference type="PROSITE" id="PS51192">
    <property type="entry name" value="HELICASE_ATP_BIND_1"/>
    <property type="match status" value="1"/>
</dbReference>
<evidence type="ECO:0000256" key="6">
    <source>
        <dbReference type="ARBA" id="ARBA00048432"/>
    </source>
</evidence>
<evidence type="ECO:0000256" key="3">
    <source>
        <dbReference type="ARBA" id="ARBA00019899"/>
    </source>
</evidence>
<dbReference type="Pfam" id="PF13087">
    <property type="entry name" value="AAA_12"/>
    <property type="match status" value="1"/>
</dbReference>
<dbReference type="GO" id="GO:0003678">
    <property type="term" value="F:DNA helicase activity"/>
    <property type="evidence" value="ECO:0007669"/>
    <property type="project" value="UniProtKB-EC"/>
</dbReference>
<comment type="catalytic activity">
    <reaction evidence="6">
        <text>ATP + H2O = ADP + phosphate + H(+)</text>
        <dbReference type="Rhea" id="RHEA:13065"/>
        <dbReference type="ChEBI" id="CHEBI:15377"/>
        <dbReference type="ChEBI" id="CHEBI:15378"/>
        <dbReference type="ChEBI" id="CHEBI:30616"/>
        <dbReference type="ChEBI" id="CHEBI:43474"/>
        <dbReference type="ChEBI" id="CHEBI:456216"/>
        <dbReference type="EC" id="3.6.4.12"/>
    </reaction>
    <physiologicalReaction direction="left-to-right" evidence="6">
        <dbReference type="Rhea" id="RHEA:13066"/>
    </physiologicalReaction>
</comment>
<evidence type="ECO:0000256" key="1">
    <source>
        <dbReference type="ARBA" id="ARBA00009613"/>
    </source>
</evidence>
<dbReference type="FunFam" id="3.40.50.720:FF:000010">
    <property type="entry name" value="Malate dehydrogenase"/>
    <property type="match status" value="1"/>
</dbReference>
<dbReference type="Pfam" id="PF06441">
    <property type="entry name" value="EHN"/>
    <property type="match status" value="1"/>
</dbReference>
<gene>
    <name evidence="10" type="ORF">GCK32_007846</name>
</gene>
<keyword evidence="7" id="KW-0175">Coiled coil</keyword>
<dbReference type="InterPro" id="IPR014001">
    <property type="entry name" value="Helicase_ATP-bd"/>
</dbReference>
<comment type="caution">
    <text evidence="10">The sequence shown here is derived from an EMBL/GenBank/DDBJ whole genome shotgun (WGS) entry which is preliminary data.</text>
</comment>
<dbReference type="InterPro" id="IPR001252">
    <property type="entry name" value="Malate_DH_AS"/>
</dbReference>
<dbReference type="Gene3D" id="3.40.50.1820">
    <property type="entry name" value="alpha/beta hydrolase"/>
    <property type="match status" value="2"/>
</dbReference>
<dbReference type="NCBIfam" id="NF003916">
    <property type="entry name" value="PRK05442.1"/>
    <property type="match status" value="1"/>
</dbReference>
<sequence>MFASAGRLVFSEMGLAVHLFLAVALAFSAYIAYVSYLLPVEEVRVEENGWFGTGELQPDDVTIHPFEVNVTPDALQDLKERLERSRITHSHLEDSDDFWYGFNSDELEVHFIHEPAAKGYRKVLPLLMVHGWPGNVYEFYKIIPMLTNPKKHGIDSDVSNLISQAQKRVLITWKAIRWVMVLIVGRSSFTRVQMEFRFLTSSPVLPSILLSLRYFEGTALNDSPIGLAAYILEKFSTWTKLDHRSLRDGGLTKKFTRDELLTIVMIYWLNGNIVSSQRFYREFFLDDRNNALQKYVVYSFFIDSRRIAEYKAVFGSSNCTLLWTERDVRQNATGASVRRLLSDSVTSKELSDEQRNAVQSAILCNDYILIEGFPGSGKTTTVVAMLRCLLEMNRSVLLAANTHSALDNVLAKLRKHTNDSKILRIGNSGSVHHSVADLTLESKINSANEDKYTAARKILKDTPLVASTCHYVPRDVLFSWRKFDYCIIDEASMVLEPVILSAIAAGSRFVLVGDAHQLSPLVQNRKCSEEGMSVSLFERLQVHTEAKHSLESQYRMNSTIAKLSSNLFYENRLRCANEDVARACLSSSANFKSSSSENGLTNMSPLRVLVTGAAGQIGYSLVLQIAKGDVFGKDTPIVLVLLDIPPMATALEGVEYELQDCALANLKGVECVTTEKEAFTGIDYAFLVGAMPRKEGMERKDLLAANVKIFKSQGKALADFAKPTTKVIVVGNPANTNAFICAKYAAPKIPARNFSAMTRLDHNRATAQLAMKAGVSVGDVKNVIIWGNHSSTQFPDVKHAVVTKGGQDVDAYSAVNDTAFLQGPFISTIQKRGAVIIQKRKLSSAMSAAKAACDHIHDWHFGTKPGEWISMAVPSDGSYGIPNGLMFSFPVMIDGATKEWKIVQGLPLDDFAKSKLAETQKELEEERDDALKACDAASM</sequence>
<evidence type="ECO:0000256" key="8">
    <source>
        <dbReference type="SAM" id="Phobius"/>
    </source>
</evidence>
<dbReference type="Pfam" id="PF00056">
    <property type="entry name" value="Ldh_1_N"/>
    <property type="match status" value="1"/>
</dbReference>
<dbReference type="EC" id="1.1.1.37" evidence="2"/>
<dbReference type="Gene3D" id="3.40.50.300">
    <property type="entry name" value="P-loop containing nucleotide triphosphate hydrolases"/>
    <property type="match status" value="1"/>
</dbReference>
<keyword evidence="11" id="KW-1185">Reference proteome</keyword>
<feature type="coiled-coil region" evidence="7">
    <location>
        <begin position="909"/>
        <end position="936"/>
    </location>
</feature>
<feature type="transmembrane region" description="Helical" evidence="8">
    <location>
        <begin position="15"/>
        <end position="38"/>
    </location>
</feature>
<proteinExistence type="inferred from homology"/>
<name>A0AAN8ET45_TRICO</name>
<dbReference type="Gene3D" id="3.90.110.10">
    <property type="entry name" value="Lactate dehydrogenase/glycoside hydrolase, family 4, C-terminal"/>
    <property type="match status" value="1"/>
</dbReference>
<evidence type="ECO:0000313" key="11">
    <source>
        <dbReference type="Proteomes" id="UP001331761"/>
    </source>
</evidence>
<evidence type="ECO:0000256" key="5">
    <source>
        <dbReference type="ARBA" id="ARBA00023027"/>
    </source>
</evidence>
<dbReference type="GO" id="GO:0006108">
    <property type="term" value="P:malate metabolic process"/>
    <property type="evidence" value="ECO:0007669"/>
    <property type="project" value="InterPro"/>
</dbReference>
<keyword evidence="8" id="KW-0812">Transmembrane</keyword>
<dbReference type="NCBIfam" id="TIGR01758">
    <property type="entry name" value="MDH_euk_cyt"/>
    <property type="match status" value="1"/>
</dbReference>
<dbReference type="NCBIfam" id="TIGR01759">
    <property type="entry name" value="MalateDH-SF1"/>
    <property type="match status" value="1"/>
</dbReference>
<dbReference type="InterPro" id="IPR022383">
    <property type="entry name" value="Lactate/malate_DH_C"/>
</dbReference>
<accession>A0AAN8ET45</accession>
<evidence type="ECO:0000256" key="4">
    <source>
        <dbReference type="ARBA" id="ARBA00023002"/>
    </source>
</evidence>
<dbReference type="GO" id="GO:0030060">
    <property type="term" value="F:L-malate dehydrogenase (NAD+) activity"/>
    <property type="evidence" value="ECO:0007669"/>
    <property type="project" value="UniProtKB-EC"/>
</dbReference>
<evidence type="ECO:0000256" key="7">
    <source>
        <dbReference type="SAM" id="Coils"/>
    </source>
</evidence>
<dbReference type="InterPro" id="IPR011274">
    <property type="entry name" value="Malate_DH_NAD-dep_euk"/>
</dbReference>
<dbReference type="InterPro" id="IPR010497">
    <property type="entry name" value="Epoxide_hydro_N"/>
</dbReference>
<dbReference type="PROSITE" id="PS00068">
    <property type="entry name" value="MDH"/>
    <property type="match status" value="1"/>
</dbReference>
<dbReference type="SUPFAM" id="SSF53474">
    <property type="entry name" value="alpha/beta-Hydrolases"/>
    <property type="match status" value="2"/>
</dbReference>
<dbReference type="InterPro" id="IPR027417">
    <property type="entry name" value="P-loop_NTPase"/>
</dbReference>
<dbReference type="SUPFAM" id="SSF56327">
    <property type="entry name" value="LDH C-terminal domain-like"/>
    <property type="match status" value="1"/>
</dbReference>
<dbReference type="InterPro" id="IPR036291">
    <property type="entry name" value="NAD(P)-bd_dom_sf"/>
</dbReference>